<dbReference type="AlphaFoldDB" id="A0A101XPP1"/>
<keyword evidence="2" id="KW-1185">Reference proteome</keyword>
<accession>A0A101XPP1</accession>
<proteinExistence type="predicted"/>
<dbReference type="Pfam" id="PF14169">
    <property type="entry name" value="YdjO"/>
    <property type="match status" value="1"/>
</dbReference>
<evidence type="ECO:0000313" key="2">
    <source>
        <dbReference type="Proteomes" id="UP000053557"/>
    </source>
</evidence>
<reference evidence="1 2" key="1">
    <citation type="submission" date="2015-12" db="EMBL/GenBank/DDBJ databases">
        <title>Draft genome sequence of Acidibacillus ferrooxidans ITV001, isolated from a chalcopyrite acid mine drainage site in Brazil.</title>
        <authorList>
            <person name="Dall'Agnol H."/>
            <person name="Nancucheo I."/>
            <person name="Johnson B."/>
            <person name="Oliveira R."/>
            <person name="Leite L."/>
            <person name="Pylro V."/>
            <person name="Nunes G.L."/>
            <person name="Tzotzos G."/>
            <person name="Fernandes G.R."/>
            <person name="Dutra J."/>
            <person name="Orellana S.C."/>
            <person name="Oliveira G."/>
        </authorList>
    </citation>
    <scope>NUCLEOTIDE SEQUENCE [LARGE SCALE GENOMIC DNA]</scope>
    <source>
        <strain evidence="2">ITV01</strain>
    </source>
</reference>
<dbReference type="InterPro" id="IPR025916">
    <property type="entry name" value="YdjO"/>
</dbReference>
<protein>
    <recommendedName>
        <fullName evidence="3">Cold-shock protein</fullName>
    </recommendedName>
</protein>
<evidence type="ECO:0008006" key="3">
    <source>
        <dbReference type="Google" id="ProtNLM"/>
    </source>
</evidence>
<dbReference type="EMBL" id="LPVJ01000053">
    <property type="protein sequence ID" value="KUO95309.1"/>
    <property type="molecule type" value="Genomic_DNA"/>
</dbReference>
<evidence type="ECO:0000313" key="1">
    <source>
        <dbReference type="EMBL" id="KUO95309.1"/>
    </source>
</evidence>
<gene>
    <name evidence="1" type="ORF">ATW55_04285</name>
</gene>
<name>A0A101XPP1_9BACL</name>
<sequence length="61" mass="7108">MMGNFGNKRKPISEQVYADSEVWQCSTCAVWSRDEFIYIENPACPMCRGDMERVTKSIRIE</sequence>
<comment type="caution">
    <text evidence="1">The sequence shown here is derived from an EMBL/GenBank/DDBJ whole genome shotgun (WGS) entry which is preliminary data.</text>
</comment>
<organism evidence="1 2">
    <name type="scientific">Ferroacidibacillus organovorans</name>
    <dbReference type="NCBI Taxonomy" id="1765683"/>
    <lineage>
        <taxon>Bacteria</taxon>
        <taxon>Bacillati</taxon>
        <taxon>Bacillota</taxon>
        <taxon>Bacilli</taxon>
        <taxon>Bacillales</taxon>
        <taxon>Alicyclobacillaceae</taxon>
        <taxon>Ferroacidibacillus</taxon>
    </lineage>
</organism>
<dbReference type="Proteomes" id="UP000053557">
    <property type="component" value="Unassembled WGS sequence"/>
</dbReference>